<reference evidence="1" key="1">
    <citation type="submission" date="2025-08" db="UniProtKB">
        <authorList>
            <consortium name="RefSeq"/>
        </authorList>
    </citation>
    <scope>IDENTIFICATION</scope>
    <source>
        <tissue evidence="1">Muscle</tissue>
    </source>
</reference>
<accession>A0A9R0BAE2</accession>
<evidence type="ECO:0000313" key="1">
    <source>
        <dbReference type="RefSeq" id="XP_042628359.1"/>
    </source>
</evidence>
<protein>
    <submittedName>
        <fullName evidence="1">Uncharacterized protein LOC109069001</fullName>
    </submittedName>
</protein>
<sequence>MVAQCNLDQWEALEKKLHPEAELLCSLHFGAPYPEKRILQAIFNATPFYNSYTAQYSRRISVQPQSDSILHLLATRSLSIHLSACLPQLPCCRFLSHPLLFSLPFSISSSQQHVAEIRVFGTTDMLSTLKVQSYTPDIVLSDVVWSDEDPTLLLMSVYPTSHFLDHVPSIASITLSTNLSPQKHFVLVTRVMDNLESVNNTMLSLTQTVRAVLTPSTNAEDDKRRHFYLWLAPSLATPKVLQKKTVALEY</sequence>
<organism evidence="1">
    <name type="scientific">Cyprinus carpio</name>
    <name type="common">Common carp</name>
    <dbReference type="NCBI Taxonomy" id="7962"/>
    <lineage>
        <taxon>Eukaryota</taxon>
        <taxon>Metazoa</taxon>
        <taxon>Chordata</taxon>
        <taxon>Craniata</taxon>
        <taxon>Vertebrata</taxon>
        <taxon>Euteleostomi</taxon>
        <taxon>Actinopterygii</taxon>
        <taxon>Neopterygii</taxon>
        <taxon>Teleostei</taxon>
        <taxon>Ostariophysi</taxon>
        <taxon>Cypriniformes</taxon>
        <taxon>Cyprinidae</taxon>
        <taxon>Cyprininae</taxon>
        <taxon>Cyprinus</taxon>
    </lineage>
</organism>
<dbReference type="RefSeq" id="XP_042628359.1">
    <property type="nucleotide sequence ID" value="XM_042772425.1"/>
</dbReference>
<name>A0A9R0BAE2_CYPCA</name>
<dbReference type="OrthoDB" id="361283at2759"/>
<dbReference type="KEGG" id="ccar:109069001"/>
<dbReference type="AlphaFoldDB" id="A0A9R0BAE2"/>
<dbReference type="Proteomes" id="UP001155660">
    <property type="component" value="Chromosome A16"/>
</dbReference>
<dbReference type="GeneID" id="109069001"/>
<proteinExistence type="predicted"/>
<gene>
    <name evidence="1" type="primary">LOC109069001</name>
</gene>